<dbReference type="GO" id="GO:0020037">
    <property type="term" value="F:heme binding"/>
    <property type="evidence" value="ECO:0007669"/>
    <property type="project" value="InterPro"/>
</dbReference>
<dbReference type="InterPro" id="IPR006313">
    <property type="entry name" value="EfeB/EfeN"/>
</dbReference>
<evidence type="ECO:0000256" key="7">
    <source>
        <dbReference type="ARBA" id="ARBA00023002"/>
    </source>
</evidence>
<keyword evidence="3 12" id="KW-0575">Peroxidase</keyword>
<gene>
    <name evidence="12" type="primary">efeN</name>
    <name evidence="12" type="ORF">NOCA110069</name>
</gene>
<protein>
    <submittedName>
        <fullName evidence="12">Peroxidase converting ferric iron into ferrous iron</fullName>
    </submittedName>
</protein>
<feature type="domain" description="Dyp-type peroxidase N-terminal" evidence="10">
    <location>
        <begin position="37"/>
        <end position="196"/>
    </location>
</feature>
<dbReference type="GO" id="GO:0005829">
    <property type="term" value="C:cytosol"/>
    <property type="evidence" value="ECO:0007669"/>
    <property type="project" value="TreeGrafter"/>
</dbReference>
<dbReference type="GO" id="GO:0046872">
    <property type="term" value="F:metal ion binding"/>
    <property type="evidence" value="ECO:0007669"/>
    <property type="project" value="UniProtKB-KW"/>
</dbReference>
<dbReference type="NCBIfam" id="TIGR01412">
    <property type="entry name" value="tat_substr_1"/>
    <property type="match status" value="1"/>
</dbReference>
<dbReference type="NCBIfam" id="TIGR01413">
    <property type="entry name" value="Dyp_perox_fam"/>
    <property type="match status" value="1"/>
</dbReference>
<dbReference type="GO" id="GO:0033212">
    <property type="term" value="P:iron import into cell"/>
    <property type="evidence" value="ECO:0007669"/>
    <property type="project" value="InterPro"/>
</dbReference>
<evidence type="ECO:0000256" key="9">
    <source>
        <dbReference type="SAM" id="MobiDB-lite"/>
    </source>
</evidence>
<keyword evidence="4" id="KW-0349">Heme</keyword>
<keyword evidence="8" id="KW-0408">Iron</keyword>
<evidence type="ECO:0000256" key="6">
    <source>
        <dbReference type="ARBA" id="ARBA00022729"/>
    </source>
</evidence>
<dbReference type="EMBL" id="CZKB01000001">
    <property type="protein sequence ID" value="CUR55991.1"/>
    <property type="molecule type" value="Genomic_DNA"/>
</dbReference>
<reference evidence="12" key="1">
    <citation type="submission" date="2015-08" db="EMBL/GenBank/DDBJ databases">
        <authorList>
            <person name="Babu N.S."/>
            <person name="Beckwith C.J."/>
            <person name="Beseler K.G."/>
            <person name="Brison A."/>
            <person name="Carone J.V."/>
            <person name="Caskin T.P."/>
            <person name="Diamond M."/>
            <person name="Durham M.E."/>
            <person name="Foxe J.M."/>
            <person name="Go M."/>
            <person name="Henderson B.A."/>
            <person name="Jones I.B."/>
            <person name="McGettigan J.A."/>
            <person name="Micheletti S.J."/>
            <person name="Nasrallah M.E."/>
            <person name="Ortiz D."/>
            <person name="Piller C.R."/>
            <person name="Privatt S.R."/>
            <person name="Schneider S.L."/>
            <person name="Sharp S."/>
            <person name="Smith T.C."/>
            <person name="Stanton J.D."/>
            <person name="Ullery H.E."/>
            <person name="Wilson R.J."/>
            <person name="Serrano M.G."/>
            <person name="Buck G."/>
            <person name="Lee V."/>
            <person name="Wang Y."/>
            <person name="Carvalho R."/>
            <person name="Voegtly L."/>
            <person name="Shi R."/>
            <person name="Duckworth R."/>
            <person name="Johnson A."/>
            <person name="Loviza R."/>
            <person name="Walstead R."/>
            <person name="Shah Z."/>
            <person name="Kiflezghi M."/>
            <person name="Wade K."/>
            <person name="Ball S.L."/>
            <person name="Bradley K.W."/>
            <person name="Asai D.J."/>
            <person name="Bowman C.A."/>
            <person name="Russell D.A."/>
            <person name="Pope W.H."/>
            <person name="Jacobs-Sera D."/>
            <person name="Hendrix R.W."/>
            <person name="Hatfull G.F."/>
        </authorList>
    </citation>
    <scope>NUCLEOTIDE SEQUENCE</scope>
</reference>
<evidence type="ECO:0000259" key="11">
    <source>
        <dbReference type="Pfam" id="PF20628"/>
    </source>
</evidence>
<dbReference type="GO" id="GO:0030313">
    <property type="term" value="C:cell envelope"/>
    <property type="evidence" value="ECO:0007669"/>
    <property type="project" value="UniProtKB-SubCell"/>
</dbReference>
<dbReference type="InterPro" id="IPR048328">
    <property type="entry name" value="Dyp_perox_C"/>
</dbReference>
<keyword evidence="7" id="KW-0560">Oxidoreductase</keyword>
<comment type="cofactor">
    <cofactor evidence="1">
        <name>heme b</name>
        <dbReference type="ChEBI" id="CHEBI:60344"/>
    </cofactor>
</comment>
<dbReference type="Pfam" id="PF04261">
    <property type="entry name" value="Dyp_perox_N"/>
    <property type="match status" value="1"/>
</dbReference>
<name>A0A2P2C1W8_9ZZZZ</name>
<feature type="domain" description="Dyp-type peroxidase C-terminal" evidence="11">
    <location>
        <begin position="208"/>
        <end position="393"/>
    </location>
</feature>
<dbReference type="InterPro" id="IPR006314">
    <property type="entry name" value="Dyp_peroxidase"/>
</dbReference>
<evidence type="ECO:0000256" key="1">
    <source>
        <dbReference type="ARBA" id="ARBA00001970"/>
    </source>
</evidence>
<evidence type="ECO:0000256" key="8">
    <source>
        <dbReference type="ARBA" id="ARBA00023004"/>
    </source>
</evidence>
<sequence>MAGAFAAGRTTAHAGPGAAADVPDGRAATYAFRGAHQAGITTPAQDRLHFAAFDVLTDSRDELVDLLQRWTLAAEQMTAGEPAGSGAVGGDVRLPPDDTGEALDLPASGLTITFGFGPSLFRDAAGTDRFGIAARQPEALRELPHFPGDVLDPARSGGDLCIQACADDPQVAVHAIRNLARIGFGTVSVRWSQLGFGRTSTTSTSQSTPRNLFGFKDGTANVKAEESAALDEHVWVRADDDPAGAWLAGGSYLAARRITMTIEVWDRQPLGDQEMFVGRTKDTGAPLSGGGEHTEPDFEMPGSDDQPVIPVDAHVRVVHPDQHGGARMLRRGYNFVDGSNALGGLDAGLFFIAYVRDPRTHFVPVQLAMSKTDALVEYLRFTGSALFAVPPGAQVGEHVGQALFA</sequence>
<proteinExistence type="predicted"/>
<dbReference type="Pfam" id="PF20628">
    <property type="entry name" value="Dyp_perox_C"/>
    <property type="match status" value="1"/>
</dbReference>
<comment type="subcellular location">
    <subcellularLocation>
        <location evidence="2">Cell envelope</location>
    </subcellularLocation>
</comment>
<evidence type="ECO:0000259" key="10">
    <source>
        <dbReference type="Pfam" id="PF04261"/>
    </source>
</evidence>
<keyword evidence="6" id="KW-0732">Signal</keyword>
<accession>A0A2P2C1W8</accession>
<dbReference type="AlphaFoldDB" id="A0A2P2C1W8"/>
<dbReference type="PROSITE" id="PS51404">
    <property type="entry name" value="DYP_PEROXIDASE"/>
    <property type="match status" value="1"/>
</dbReference>
<dbReference type="SUPFAM" id="SSF54909">
    <property type="entry name" value="Dimeric alpha+beta barrel"/>
    <property type="match status" value="1"/>
</dbReference>
<evidence type="ECO:0000256" key="2">
    <source>
        <dbReference type="ARBA" id="ARBA00004196"/>
    </source>
</evidence>
<dbReference type="InterPro" id="IPR048327">
    <property type="entry name" value="Dyp_perox_N"/>
</dbReference>
<organism evidence="12">
    <name type="scientific">metagenome</name>
    <dbReference type="NCBI Taxonomy" id="256318"/>
    <lineage>
        <taxon>unclassified sequences</taxon>
        <taxon>metagenomes</taxon>
    </lineage>
</organism>
<evidence type="ECO:0000256" key="5">
    <source>
        <dbReference type="ARBA" id="ARBA00022723"/>
    </source>
</evidence>
<evidence type="ECO:0000256" key="4">
    <source>
        <dbReference type="ARBA" id="ARBA00022617"/>
    </source>
</evidence>
<evidence type="ECO:0000313" key="12">
    <source>
        <dbReference type="EMBL" id="CUR55991.1"/>
    </source>
</evidence>
<dbReference type="InterPro" id="IPR011008">
    <property type="entry name" value="Dimeric_a/b-barrel"/>
</dbReference>
<keyword evidence="5" id="KW-0479">Metal-binding</keyword>
<dbReference type="PANTHER" id="PTHR30521:SF4">
    <property type="entry name" value="DEFERROCHELATASE"/>
    <property type="match status" value="1"/>
</dbReference>
<evidence type="ECO:0000256" key="3">
    <source>
        <dbReference type="ARBA" id="ARBA00022559"/>
    </source>
</evidence>
<dbReference type="PANTHER" id="PTHR30521">
    <property type="entry name" value="DEFERROCHELATASE/PEROXIDASE"/>
    <property type="match status" value="1"/>
</dbReference>
<feature type="region of interest" description="Disordered" evidence="9">
    <location>
        <begin position="1"/>
        <end position="20"/>
    </location>
</feature>
<dbReference type="GO" id="GO:0004601">
    <property type="term" value="F:peroxidase activity"/>
    <property type="evidence" value="ECO:0007669"/>
    <property type="project" value="UniProtKB-KW"/>
</dbReference>